<protein>
    <submittedName>
        <fullName evidence="2">Uncharacterized protein</fullName>
    </submittedName>
</protein>
<name>A0A836KLQ7_LEIEN</name>
<evidence type="ECO:0000313" key="3">
    <source>
        <dbReference type="Proteomes" id="UP000674179"/>
    </source>
</evidence>
<proteinExistence type="predicted"/>
<feature type="region of interest" description="Disordered" evidence="1">
    <location>
        <begin position="1142"/>
        <end position="1161"/>
    </location>
</feature>
<feature type="region of interest" description="Disordered" evidence="1">
    <location>
        <begin position="1026"/>
        <end position="1089"/>
    </location>
</feature>
<feature type="compositionally biased region" description="Low complexity" evidence="1">
    <location>
        <begin position="324"/>
        <end position="338"/>
    </location>
</feature>
<feature type="region of interest" description="Disordered" evidence="1">
    <location>
        <begin position="324"/>
        <end position="367"/>
    </location>
</feature>
<gene>
    <name evidence="2" type="ORF">CUR178_06254</name>
</gene>
<dbReference type="Proteomes" id="UP000674179">
    <property type="component" value="Chromosome 21"/>
</dbReference>
<feature type="compositionally biased region" description="Low complexity" evidence="1">
    <location>
        <begin position="692"/>
        <end position="702"/>
    </location>
</feature>
<evidence type="ECO:0000313" key="2">
    <source>
        <dbReference type="EMBL" id="KAG5480199.1"/>
    </source>
</evidence>
<feature type="region of interest" description="Disordered" evidence="1">
    <location>
        <begin position="692"/>
        <end position="713"/>
    </location>
</feature>
<accession>A0A836KLQ7</accession>
<dbReference type="GeneID" id="94173435"/>
<feature type="compositionally biased region" description="Basic residues" evidence="1">
    <location>
        <begin position="32"/>
        <end position="44"/>
    </location>
</feature>
<reference evidence="2 3" key="1">
    <citation type="submission" date="2021-02" db="EMBL/GenBank/DDBJ databases">
        <title>Leishmania (Mundinia) enrietti genome sequencing and assembly.</title>
        <authorList>
            <person name="Almutairi H."/>
            <person name="Gatherer D."/>
        </authorList>
    </citation>
    <scope>NUCLEOTIDE SEQUENCE [LARGE SCALE GENOMIC DNA]</scope>
    <source>
        <strain evidence="2">CUR178</strain>
    </source>
</reference>
<feature type="region of interest" description="Disordered" evidence="1">
    <location>
        <begin position="20"/>
        <end position="113"/>
    </location>
</feature>
<feature type="region of interest" description="Disordered" evidence="1">
    <location>
        <begin position="1326"/>
        <end position="1427"/>
    </location>
</feature>
<dbReference type="KEGG" id="lenr:94173435"/>
<feature type="compositionally biased region" description="Basic and acidic residues" evidence="1">
    <location>
        <begin position="1396"/>
        <end position="1408"/>
    </location>
</feature>
<feature type="compositionally biased region" description="Polar residues" evidence="1">
    <location>
        <begin position="798"/>
        <end position="807"/>
    </location>
</feature>
<dbReference type="OrthoDB" id="267521at2759"/>
<feature type="compositionally biased region" description="Low complexity" evidence="1">
    <location>
        <begin position="1332"/>
        <end position="1346"/>
    </location>
</feature>
<dbReference type="EMBL" id="JAFHKP010000021">
    <property type="protein sequence ID" value="KAG5480199.1"/>
    <property type="molecule type" value="Genomic_DNA"/>
</dbReference>
<feature type="region of interest" description="Disordered" evidence="1">
    <location>
        <begin position="1196"/>
        <end position="1261"/>
    </location>
</feature>
<dbReference type="RefSeq" id="XP_067693346.1">
    <property type="nucleotide sequence ID" value="XM_067837925.1"/>
</dbReference>
<feature type="compositionally biased region" description="Basic and acidic residues" evidence="1">
    <location>
        <begin position="477"/>
        <end position="502"/>
    </location>
</feature>
<sequence length="1448" mass="152160">MPSSPSSTAHSEGIVSSALLFGTQSSLSPTLRGRRVNGSSRRRNCASGRPTRRFVEFAEVPQSEATKRDAGSSRQDSVVSDASGGTRPDPTCSRHNGHVHRRAASASLNDNSRFGMDEQVSHTEARKGVAKDIALGKVGRRASPILPTRPGARMYETAKSDIRFTGSSPASAVPAVIGGIGGSSTPPASSSSFTANTSLSLMQRAGGDAAGGTNSVAESPASAALCSNDSLAALSSEQTEAALQLYVERGGVHAGEVAVMLQALPWCSTAAAHASLISVDADTIAEDVDEEVKQRLLDPEAWLRAVAAATATAAAVAGNHERVGATASSAATPVTSTRVAHRTQSPDSRAEEAPTAVSRPSNLSDPCAPAPVERTVEKRCNSVEFASGAATAADRTCAGRGAGSGRRGRSGIDTEMSSCSCSCNDDSDSFTLRENGADDHHVFADRKLAYDDAGNNAAARTARVERFLSLPQLARRQRSDSVPHSRQERLFSSHTTDAREPPSSHFRSSVSPMRCSTDGRRSSHVTRAAFSQACSTVPIVAVATEAPGAPAASTPAIASTAVEGVRTLFQYCLQAPLGTASSTLRVSDWHTLLDRLRHDGHHKMPPQPILDDVASTIAHTMHCEGHPGGLTLSDFTRVIQRQLKEIGADMMLLPSPGAAAGDGAASREDATLRFPTHPKYVFTVPTPAAPASASAQATSLPSRHSIRRCSPPKHALAPDRSQWRVLPTWCMALAGLFPLEMSRVCPVTVVRYLRSVGLIRAVLEAIMQRLQLELDAAAEYVAPVASAVDGATQNRCESTAVESSTWRPQREGSGRSGSVGSVLPLSGASAVVRSPNSTVITGSAVGVSSDGNWPWKERPVWCSAASDHHGRRIKHRKSRAAPNTKAISGCAGGDGLVIASSHHHTITNGSGRPNAGPTAPTDSDAAKSHYLEQRPLDEISASVVARAKARRVMDTLRRHTVPINRYECFARVEPESEPVQKSMCFVSKEELKAVFSGDGSSDSDDDSDAMPDMIAALTYDPKGEAAVGQAEAAARGDGSVDVGQARSSRRPPPQSRTPASNVLPTVMNAERASKPVHRRPPSGGAGWSVSPPPPAPYMFRMNGLLSTALPRKHEEALVHRLSKPVCDPVAMGRRAASAENACTRGQAVGPRGAIATSDSQLVTDQVANGRPTRSASRPPSGSVAQRHQWFHPYSMHHESRSGAVSRAGPSQPWRNGRHRRRSHPSPAWTDPYYASVCASRRDQPPSPSVSGASGGGASASKLTEEQNRGFFLFDVPSVLAEAPLSSVAAAAAAAQVIAGGGAPCASSSTGAASPQLSDAHRLEGHRATLRGTPRGATRASSAAPPRAKAKGKPTGDQRTGSISNNAVAKPARHGSRSPPNSPYPHDAPQRGPNAVHPREADRNSRPKVADAAAAVHPPASPPHSQPHVSLYERRLHRQLQLAYESEHV</sequence>
<comment type="caution">
    <text evidence="2">The sequence shown here is derived from an EMBL/GenBank/DDBJ whole genome shotgun (WGS) entry which is preliminary data.</text>
</comment>
<feature type="region of interest" description="Disordered" evidence="1">
    <location>
        <begin position="904"/>
        <end position="925"/>
    </location>
</feature>
<evidence type="ECO:0000256" key="1">
    <source>
        <dbReference type="SAM" id="MobiDB-lite"/>
    </source>
</evidence>
<organism evidence="2 3">
    <name type="scientific">Leishmania enriettii</name>
    <dbReference type="NCBI Taxonomy" id="5663"/>
    <lineage>
        <taxon>Eukaryota</taxon>
        <taxon>Discoba</taxon>
        <taxon>Euglenozoa</taxon>
        <taxon>Kinetoplastea</taxon>
        <taxon>Metakinetoplastina</taxon>
        <taxon>Trypanosomatida</taxon>
        <taxon>Trypanosomatidae</taxon>
        <taxon>Leishmaniinae</taxon>
        <taxon>Leishmania</taxon>
    </lineage>
</organism>
<feature type="region of interest" description="Disordered" evidence="1">
    <location>
        <begin position="474"/>
        <end position="519"/>
    </location>
</feature>
<feature type="region of interest" description="Disordered" evidence="1">
    <location>
        <begin position="798"/>
        <end position="819"/>
    </location>
</feature>
<feature type="compositionally biased region" description="Polar residues" evidence="1">
    <location>
        <begin position="1356"/>
        <end position="1366"/>
    </location>
</feature>
<keyword evidence="3" id="KW-1185">Reference proteome</keyword>